<evidence type="ECO:0000256" key="8">
    <source>
        <dbReference type="ARBA" id="ARBA00022989"/>
    </source>
</evidence>
<feature type="transmembrane region" description="Helical" evidence="10">
    <location>
        <begin position="160"/>
        <end position="180"/>
    </location>
</feature>
<dbReference type="AlphaFoldDB" id="A0A0G1STU3"/>
<evidence type="ECO:0000256" key="6">
    <source>
        <dbReference type="ARBA" id="ARBA00022692"/>
    </source>
</evidence>
<dbReference type="InterPro" id="IPR050297">
    <property type="entry name" value="LipidA_mod_glycosyltrf_83"/>
</dbReference>
<proteinExistence type="predicted"/>
<dbReference type="Pfam" id="PF03901">
    <property type="entry name" value="Glyco_transf_22"/>
    <property type="match status" value="1"/>
</dbReference>
<keyword evidence="3" id="KW-1003">Cell membrane</keyword>
<keyword evidence="6 10" id="KW-0812">Transmembrane</keyword>
<keyword evidence="4" id="KW-0328">Glycosyltransferase</keyword>
<dbReference type="GO" id="GO:0009103">
    <property type="term" value="P:lipopolysaccharide biosynthetic process"/>
    <property type="evidence" value="ECO:0007669"/>
    <property type="project" value="UniProtKB-ARBA"/>
</dbReference>
<feature type="transmembrane region" description="Helical" evidence="10">
    <location>
        <begin position="106"/>
        <end position="129"/>
    </location>
</feature>
<evidence type="ECO:0000256" key="5">
    <source>
        <dbReference type="ARBA" id="ARBA00022679"/>
    </source>
</evidence>
<evidence type="ECO:0000256" key="3">
    <source>
        <dbReference type="ARBA" id="ARBA00022475"/>
    </source>
</evidence>
<accession>A0A0G1STU3</accession>
<keyword evidence="5 12" id="KW-0808">Transferase</keyword>
<evidence type="ECO:0000256" key="9">
    <source>
        <dbReference type="ARBA" id="ARBA00023136"/>
    </source>
</evidence>
<feature type="transmembrane region" description="Helical" evidence="10">
    <location>
        <begin position="342"/>
        <end position="361"/>
    </location>
</feature>
<keyword evidence="9 10" id="KW-0472">Membrane</keyword>
<dbReference type="PANTHER" id="PTHR33908:SF11">
    <property type="entry name" value="MEMBRANE PROTEIN"/>
    <property type="match status" value="1"/>
</dbReference>
<reference evidence="12 13" key="1">
    <citation type="journal article" date="2015" name="Nature">
        <title>rRNA introns, odd ribosomes, and small enigmatic genomes across a large radiation of phyla.</title>
        <authorList>
            <person name="Brown C.T."/>
            <person name="Hug L.A."/>
            <person name="Thomas B.C."/>
            <person name="Sharon I."/>
            <person name="Castelle C.J."/>
            <person name="Singh A."/>
            <person name="Wilkins M.J."/>
            <person name="Williams K.H."/>
            <person name="Banfield J.F."/>
        </authorList>
    </citation>
    <scope>NUCLEOTIDE SEQUENCE [LARGE SCALE GENOMIC DNA]</scope>
</reference>
<organism evidence="12 13">
    <name type="scientific">Candidatus Azambacteria bacterium GW2011_GWF2_46_32</name>
    <dbReference type="NCBI Taxonomy" id="1618628"/>
    <lineage>
        <taxon>Bacteria</taxon>
        <taxon>Candidatus Azamiibacteriota</taxon>
    </lineage>
</organism>
<dbReference type="Pfam" id="PF13231">
    <property type="entry name" value="PMT_2"/>
    <property type="match status" value="1"/>
</dbReference>
<evidence type="ECO:0000256" key="10">
    <source>
        <dbReference type="SAM" id="Phobius"/>
    </source>
</evidence>
<feature type="transmembrane region" description="Helical" evidence="10">
    <location>
        <begin position="236"/>
        <end position="255"/>
    </location>
</feature>
<evidence type="ECO:0000256" key="7">
    <source>
        <dbReference type="ARBA" id="ARBA00022824"/>
    </source>
</evidence>
<keyword evidence="8 10" id="KW-1133">Transmembrane helix</keyword>
<feature type="transmembrane region" description="Helical" evidence="10">
    <location>
        <begin position="290"/>
        <end position="311"/>
    </location>
</feature>
<gene>
    <name evidence="12" type="ORF">UX51_C0045G0004</name>
</gene>
<feature type="transmembrane region" description="Helical" evidence="10">
    <location>
        <begin position="192"/>
        <end position="216"/>
    </location>
</feature>
<evidence type="ECO:0000313" key="12">
    <source>
        <dbReference type="EMBL" id="KKU36610.1"/>
    </source>
</evidence>
<feature type="transmembrane region" description="Helical" evidence="10">
    <location>
        <begin position="67"/>
        <end position="86"/>
    </location>
</feature>
<evidence type="ECO:0000256" key="4">
    <source>
        <dbReference type="ARBA" id="ARBA00022676"/>
    </source>
</evidence>
<dbReference type="GO" id="GO:0016763">
    <property type="term" value="F:pentosyltransferase activity"/>
    <property type="evidence" value="ECO:0007669"/>
    <property type="project" value="TreeGrafter"/>
</dbReference>
<evidence type="ECO:0000256" key="2">
    <source>
        <dbReference type="ARBA" id="ARBA00004651"/>
    </source>
</evidence>
<keyword evidence="7" id="KW-0256">Endoplasmic reticulum</keyword>
<evidence type="ECO:0000259" key="11">
    <source>
        <dbReference type="Pfam" id="PF13231"/>
    </source>
</evidence>
<dbReference type="GO" id="GO:0005886">
    <property type="term" value="C:plasma membrane"/>
    <property type="evidence" value="ECO:0007669"/>
    <property type="project" value="UniProtKB-SubCell"/>
</dbReference>
<protein>
    <submittedName>
        <fullName evidence="12">Glycosyl transferase family 39</fullName>
    </submittedName>
</protein>
<dbReference type="InterPro" id="IPR005599">
    <property type="entry name" value="GPI_mannosylTrfase"/>
</dbReference>
<comment type="subcellular location">
    <subcellularLocation>
        <location evidence="2">Cell membrane</location>
        <topology evidence="2">Multi-pass membrane protein</topology>
    </subcellularLocation>
    <subcellularLocation>
        <location evidence="1">Endoplasmic reticulum membrane</location>
    </subcellularLocation>
</comment>
<feature type="transmembrane region" description="Helical" evidence="10">
    <location>
        <begin position="317"/>
        <end position="335"/>
    </location>
</feature>
<comment type="caution">
    <text evidence="12">The sequence shown here is derived from an EMBL/GenBank/DDBJ whole genome shotgun (WGS) entry which is preliminary data.</text>
</comment>
<name>A0A0G1STU3_9BACT</name>
<dbReference type="EMBL" id="LCMM01000045">
    <property type="protein sequence ID" value="KKU36610.1"/>
    <property type="molecule type" value="Genomic_DNA"/>
</dbReference>
<evidence type="ECO:0000313" key="13">
    <source>
        <dbReference type="Proteomes" id="UP000034856"/>
    </source>
</evidence>
<dbReference type="PANTHER" id="PTHR33908">
    <property type="entry name" value="MANNOSYLTRANSFERASE YKCB-RELATED"/>
    <property type="match status" value="1"/>
</dbReference>
<evidence type="ECO:0000256" key="1">
    <source>
        <dbReference type="ARBA" id="ARBA00004586"/>
    </source>
</evidence>
<feature type="domain" description="Glycosyltransferase RgtA/B/C/D-like" evidence="11">
    <location>
        <begin position="106"/>
        <end position="206"/>
    </location>
</feature>
<dbReference type="InterPro" id="IPR038731">
    <property type="entry name" value="RgtA/B/C-like"/>
</dbReference>
<feature type="transmembrane region" description="Helical" evidence="10">
    <location>
        <begin position="376"/>
        <end position="398"/>
    </location>
</feature>
<sequence>MNFKILLVIILFAALVLRLIGLNYGLPYFFVGDEQVLVNGALKMAEIRTLFPVFYPEEFRPLYYPPLLPYIYLIFLSPILLIRYFIGDFANIIEFKNFLILNPGFVWSAARILNIFFALGSLFVTYLIAKKIFNEKVGLIAVLFLSLSFFHLQLSHFTRHWIPAVFFTHLIILEAFYLFYKPKRKYYIWSGILTGLAFGASYIAAFGTWFVILGHFLSTGIVGGQGRNLKDKLKDVNLWIFLSISAALSSVFIILHPQEFFSIIIGEDGTVGAAKSITGLLTSFVYYFKILIYQEPAILTFSLLGFVALAFASKKLFSMFLSFCAAYIFALYFLFHDEPRYVFFLLPILSLAAAYGLNALLEKMKAVIGEGAGRRYILVAVLLLIFLFSALVSIKYTVLMTQKDTRIMAKQWIAEHIPERSKIATRLYNFKPLTPTKEAIAAQQSLDPDSLRTVERVLLTLDPANYPKPAFDVLNLHFIKPELLPKNLVAYLKDNNFKYFVIEYWNKNDIAAEDLEIISRARFLQRFDAGLGNLSYNVNGNLESPVWVIFPMKRLGPVVEIYQL</sequence>
<dbReference type="Proteomes" id="UP000034856">
    <property type="component" value="Unassembled WGS sequence"/>
</dbReference>